<evidence type="ECO:0000313" key="2">
    <source>
        <dbReference type="EMBL" id="ESQ28053.1"/>
    </source>
</evidence>
<evidence type="ECO:0000313" key="3">
    <source>
        <dbReference type="Proteomes" id="UP000030689"/>
    </source>
</evidence>
<dbReference type="Gramene" id="ESQ28053">
    <property type="protein sequence ID" value="ESQ28053"/>
    <property type="gene ID" value="EUTSA_v10019473mg"/>
</dbReference>
<dbReference type="Gene3D" id="2.120.10.80">
    <property type="entry name" value="Kelch-type beta propeller"/>
    <property type="match status" value="1"/>
</dbReference>
<keyword evidence="3" id="KW-1185">Reference proteome</keyword>
<proteinExistence type="predicted"/>
<name>V4KLA8_EUTSA</name>
<dbReference type="eggNOG" id="KOG1072">
    <property type="taxonomic scope" value="Eukaryota"/>
</dbReference>
<dbReference type="CDD" id="cd22152">
    <property type="entry name" value="F-box_AtAFR-like"/>
    <property type="match status" value="1"/>
</dbReference>
<dbReference type="OMA" id="EIRTWHA"/>
<dbReference type="STRING" id="72664.V4KLA8"/>
<protein>
    <recommendedName>
        <fullName evidence="1">F-box domain-containing protein</fullName>
    </recommendedName>
</protein>
<dbReference type="SUPFAM" id="SSF117281">
    <property type="entry name" value="Kelch motif"/>
    <property type="match status" value="1"/>
</dbReference>
<dbReference type="InterPro" id="IPR015915">
    <property type="entry name" value="Kelch-typ_b-propeller"/>
</dbReference>
<dbReference type="InterPro" id="IPR050354">
    <property type="entry name" value="F-box/kelch-repeat_ARATH"/>
</dbReference>
<dbReference type="PROSITE" id="PS50181">
    <property type="entry name" value="FBOX"/>
    <property type="match status" value="1"/>
</dbReference>
<dbReference type="InterPro" id="IPR036047">
    <property type="entry name" value="F-box-like_dom_sf"/>
</dbReference>
<dbReference type="InterPro" id="IPR057499">
    <property type="entry name" value="Kelch_FKB95"/>
</dbReference>
<dbReference type="AlphaFoldDB" id="V4KLA8"/>
<dbReference type="InterPro" id="IPR001810">
    <property type="entry name" value="F-box_dom"/>
</dbReference>
<organism evidence="2 3">
    <name type="scientific">Eutrema salsugineum</name>
    <name type="common">Saltwater cress</name>
    <name type="synonym">Sisymbrium salsugineum</name>
    <dbReference type="NCBI Taxonomy" id="72664"/>
    <lineage>
        <taxon>Eukaryota</taxon>
        <taxon>Viridiplantae</taxon>
        <taxon>Streptophyta</taxon>
        <taxon>Embryophyta</taxon>
        <taxon>Tracheophyta</taxon>
        <taxon>Spermatophyta</taxon>
        <taxon>Magnoliopsida</taxon>
        <taxon>eudicotyledons</taxon>
        <taxon>Gunneridae</taxon>
        <taxon>Pentapetalae</taxon>
        <taxon>rosids</taxon>
        <taxon>malvids</taxon>
        <taxon>Brassicales</taxon>
        <taxon>Brassicaceae</taxon>
        <taxon>Eutremeae</taxon>
        <taxon>Eutrema</taxon>
    </lineage>
</organism>
<reference evidence="2 3" key="1">
    <citation type="journal article" date="2013" name="Front. Plant Sci.">
        <title>The Reference Genome of the Halophytic Plant Eutrema salsugineum.</title>
        <authorList>
            <person name="Yang R."/>
            <person name="Jarvis D.E."/>
            <person name="Chen H."/>
            <person name="Beilstein M.A."/>
            <person name="Grimwood J."/>
            <person name="Jenkins J."/>
            <person name="Shu S."/>
            <person name="Prochnik S."/>
            <person name="Xin M."/>
            <person name="Ma C."/>
            <person name="Schmutz J."/>
            <person name="Wing R.A."/>
            <person name="Mitchell-Olds T."/>
            <person name="Schumaker K.S."/>
            <person name="Wang X."/>
        </authorList>
    </citation>
    <scope>NUCLEOTIDE SEQUENCE [LARGE SCALE GENOMIC DNA]</scope>
</reference>
<dbReference type="EMBL" id="KI517953">
    <property type="protein sequence ID" value="ESQ28053.1"/>
    <property type="molecule type" value="Genomic_DNA"/>
</dbReference>
<dbReference type="SMART" id="SM00256">
    <property type="entry name" value="FBOX"/>
    <property type="match status" value="1"/>
</dbReference>
<feature type="domain" description="F-box" evidence="1">
    <location>
        <begin position="24"/>
        <end position="72"/>
    </location>
</feature>
<dbReference type="Pfam" id="PF00646">
    <property type="entry name" value="F-box"/>
    <property type="match status" value="1"/>
</dbReference>
<dbReference type="PANTHER" id="PTHR24414:SF75">
    <property type="entry name" value="F-BOX DOMAIN-CONTAINING PROTEIN"/>
    <property type="match status" value="1"/>
</dbReference>
<dbReference type="Proteomes" id="UP000030689">
    <property type="component" value="Unassembled WGS sequence"/>
</dbReference>
<dbReference type="Pfam" id="PF25210">
    <property type="entry name" value="Kelch_FKB95"/>
    <property type="match status" value="1"/>
</dbReference>
<evidence type="ECO:0000259" key="1">
    <source>
        <dbReference type="PROSITE" id="PS50181"/>
    </source>
</evidence>
<dbReference type="KEGG" id="eus:EUTSA_v10019473mg"/>
<gene>
    <name evidence="2" type="ORF">EUTSA_v10019473mg</name>
</gene>
<sequence length="314" mass="36086">MANTNAASNADEPQREIIPPIPSPSWFSSLPIDIVWKILAHVPKRHYPTLSCVCKNFRYLVRSPEIHRIRSLLRKDSLFICFYDETSRPKIRKWFTSHTRKWFTFHMGENNPTENHFLVSVDLGFPYHDECSPSAIAIGPEIFFICGSFIPSSSLWIFDSRSCKIRQGPSMKIDRTYNSEGLVGSKIYVVGGYEDDDIEAESFDLKTQTWGLAPYPKEKVWWGSSATVSLDRKWFYGLRKLKKVRSVGMAECYGKMAFLWEESKDVRSETKEIWCRVIALVRSESGIHGVAEAPKLLGNVPSVYRQEHFLSLSD</sequence>
<dbReference type="SUPFAM" id="SSF81383">
    <property type="entry name" value="F-box domain"/>
    <property type="match status" value="1"/>
</dbReference>
<dbReference type="Gene3D" id="1.20.1280.50">
    <property type="match status" value="1"/>
</dbReference>
<accession>V4KLA8</accession>
<dbReference type="PANTHER" id="PTHR24414">
    <property type="entry name" value="F-BOX/KELCH-REPEAT PROTEIN SKIP4"/>
    <property type="match status" value="1"/>
</dbReference>